<dbReference type="PROSITE" id="PS50929">
    <property type="entry name" value="ABC_TM1F"/>
    <property type="match status" value="1"/>
</dbReference>
<dbReference type="PROSITE" id="PS50893">
    <property type="entry name" value="ABC_TRANSPORTER_2"/>
    <property type="match status" value="1"/>
</dbReference>
<keyword evidence="3" id="KW-0813">Transport</keyword>
<dbReference type="Pfam" id="PF00664">
    <property type="entry name" value="ABC_membrane"/>
    <property type="match status" value="1"/>
</dbReference>
<evidence type="ECO:0000256" key="17">
    <source>
        <dbReference type="ARBA" id="ARBA00042968"/>
    </source>
</evidence>
<dbReference type="SMART" id="SM00382">
    <property type="entry name" value="AAA"/>
    <property type="match status" value="1"/>
</dbReference>
<dbReference type="AlphaFoldDB" id="A0AAV2T699"/>
<evidence type="ECO:0000256" key="1">
    <source>
        <dbReference type="ARBA" id="ARBA00004448"/>
    </source>
</evidence>
<gene>
    <name evidence="21" type="ORF">CDAUBV1_LOCUS3059</name>
</gene>
<keyword evidence="8" id="KW-0067">ATP-binding</keyword>
<evidence type="ECO:0000256" key="2">
    <source>
        <dbReference type="ARBA" id="ARBA00007577"/>
    </source>
</evidence>
<dbReference type="GO" id="GO:0005743">
    <property type="term" value="C:mitochondrial inner membrane"/>
    <property type="evidence" value="ECO:0007669"/>
    <property type="project" value="UniProtKB-SubCell"/>
</dbReference>
<dbReference type="Proteomes" id="UP001497525">
    <property type="component" value="Unassembled WGS sequence"/>
</dbReference>
<evidence type="ECO:0000313" key="21">
    <source>
        <dbReference type="EMBL" id="CAL5130843.1"/>
    </source>
</evidence>
<dbReference type="GO" id="GO:0015421">
    <property type="term" value="F:ABC-type oligopeptide transporter activity"/>
    <property type="evidence" value="ECO:0007669"/>
    <property type="project" value="TreeGrafter"/>
</dbReference>
<dbReference type="SUPFAM" id="SSF52540">
    <property type="entry name" value="P-loop containing nucleoside triphosphate hydrolases"/>
    <property type="match status" value="1"/>
</dbReference>
<dbReference type="PROSITE" id="PS00211">
    <property type="entry name" value="ABC_TRANSPORTER_1"/>
    <property type="match status" value="1"/>
</dbReference>
<evidence type="ECO:0000256" key="4">
    <source>
        <dbReference type="ARBA" id="ARBA00022538"/>
    </source>
</evidence>
<keyword evidence="7" id="KW-0999">Mitochondrion inner membrane</keyword>
<dbReference type="InterPro" id="IPR039421">
    <property type="entry name" value="Type_1_exporter"/>
</dbReference>
<reference evidence="21" key="1">
    <citation type="submission" date="2024-06" db="EMBL/GenBank/DDBJ databases">
        <authorList>
            <person name="Liu X."/>
            <person name="Lenzi L."/>
            <person name="Haldenby T S."/>
            <person name="Uol C."/>
        </authorList>
    </citation>
    <scope>NUCLEOTIDE SEQUENCE</scope>
</reference>
<organism evidence="21 22">
    <name type="scientific">Calicophoron daubneyi</name>
    <name type="common">Rumen fluke</name>
    <name type="synonym">Paramphistomum daubneyi</name>
    <dbReference type="NCBI Taxonomy" id="300641"/>
    <lineage>
        <taxon>Eukaryota</taxon>
        <taxon>Metazoa</taxon>
        <taxon>Spiralia</taxon>
        <taxon>Lophotrochozoa</taxon>
        <taxon>Platyhelminthes</taxon>
        <taxon>Trematoda</taxon>
        <taxon>Digenea</taxon>
        <taxon>Plagiorchiida</taxon>
        <taxon>Pronocephalata</taxon>
        <taxon>Paramphistomoidea</taxon>
        <taxon>Paramphistomidae</taxon>
        <taxon>Calicophoron</taxon>
    </lineage>
</organism>
<evidence type="ECO:0000256" key="9">
    <source>
        <dbReference type="ARBA" id="ARBA00022946"/>
    </source>
</evidence>
<keyword evidence="4" id="KW-0633">Potassium transport</keyword>
<proteinExistence type="inferred from homology"/>
<feature type="domain" description="ABC transmembrane type-1" evidence="20">
    <location>
        <begin position="111"/>
        <end position="397"/>
    </location>
</feature>
<dbReference type="InterPro" id="IPR003593">
    <property type="entry name" value="AAA+_ATPase"/>
</dbReference>
<evidence type="ECO:0000256" key="14">
    <source>
        <dbReference type="ARBA" id="ARBA00023136"/>
    </source>
</evidence>
<dbReference type="GO" id="GO:0016887">
    <property type="term" value="F:ATP hydrolysis activity"/>
    <property type="evidence" value="ECO:0007669"/>
    <property type="project" value="InterPro"/>
</dbReference>
<keyword evidence="9" id="KW-0809">Transit peptide</keyword>
<sequence length="693" mass="75750">MHFLLITRRVSCSLNTAGRVIHNNARNFYRPRLKQCMTLPKAKLGLFFLGAASGIGLMRLSPLCPSFSVVSCQSNEPSIPKNRASEGYRKAHEWSTKELIAIVWPEIFHLIGAIMGALTAAVMNIYIPIYLGDLVNVLSRCVGSRENMFALYTPTLKLCSAYLTQSASTFLYIGLLASIGERLAARLRASLFAKLIYQDMSYFDLHNAGKLIDSITADVQAFKSSFKQCISYGLRSTTQVLGSIFALLSISPTLTCTLLGFLPCVFLIGSLMGTELRRLSRQAQLQSSLATSIADESFTHIRSVKALALEEAQIDRFCLETGKAKELNERLGYGIGVFQGLSNLALNGIVIGVLYVGAHLLSRNELTPGHLMSFLVTTETMQRSLAQLSLLYGHVVRGNTALNRVFEILHSASSVEGVNSGDGLFTTPKGLCDYWRQPGCAPDLRFDSVQFAYPCRPDATVLKTLDMVIPAGRVVALVGQSGAGKSTVVALVERFYDPSAGRILLGNHDLRDFTLDSLRGQMIGYISQEPQIFHTTIRENIRFGKPDATDEQVEEAARMANAHEFITTQLPQGYDTVVGQGADTVAGLSGGQRQRIAIARVLLKNAPVVLLDEATSALDAESEAQVQSALKTVMKGRTVLVIAHRLSTVRDADLILVMSGGKIVEQGTHDTLMSQNGVYHKLVQRQEGHEFLH</sequence>
<keyword evidence="5 18" id="KW-0812">Transmembrane</keyword>
<dbReference type="Pfam" id="PF00005">
    <property type="entry name" value="ABC_tran"/>
    <property type="match status" value="1"/>
</dbReference>
<feature type="domain" description="ABC transporter" evidence="19">
    <location>
        <begin position="444"/>
        <end position="685"/>
    </location>
</feature>
<evidence type="ECO:0000259" key="19">
    <source>
        <dbReference type="PROSITE" id="PS50893"/>
    </source>
</evidence>
<dbReference type="InterPro" id="IPR011527">
    <property type="entry name" value="ABC1_TM_dom"/>
</dbReference>
<comment type="caution">
    <text evidence="21">The sequence shown here is derived from an EMBL/GenBank/DDBJ whole genome shotgun (WGS) entry which is preliminary data.</text>
</comment>
<feature type="transmembrane region" description="Helical" evidence="18">
    <location>
        <begin position="107"/>
        <end position="129"/>
    </location>
</feature>
<name>A0AAV2T699_CALDB</name>
<dbReference type="GO" id="GO:0090374">
    <property type="term" value="P:oligopeptide export from mitochondrion"/>
    <property type="evidence" value="ECO:0007669"/>
    <property type="project" value="TreeGrafter"/>
</dbReference>
<keyword evidence="14 18" id="KW-0472">Membrane</keyword>
<dbReference type="SUPFAM" id="SSF90123">
    <property type="entry name" value="ABC transporter transmembrane region"/>
    <property type="match status" value="1"/>
</dbReference>
<dbReference type="InterPro" id="IPR027417">
    <property type="entry name" value="P-loop_NTPase"/>
</dbReference>
<keyword evidence="11 18" id="KW-1133">Transmembrane helix</keyword>
<dbReference type="InterPro" id="IPR017871">
    <property type="entry name" value="ABC_transporter-like_CS"/>
</dbReference>
<evidence type="ECO:0000256" key="16">
    <source>
        <dbReference type="ARBA" id="ARBA00041416"/>
    </source>
</evidence>
<protein>
    <recommendedName>
        <fullName evidence="15">Mitochondrial potassium channel ATP-binding subunit</fullName>
    </recommendedName>
    <alternativeName>
        <fullName evidence="17">ATP-binding cassette sub-family B member 8, mitochondrial</fullName>
    </alternativeName>
    <alternativeName>
        <fullName evidence="16">Mitochondrial sulfonylurea-receptor</fullName>
    </alternativeName>
</protein>
<evidence type="ECO:0000256" key="15">
    <source>
        <dbReference type="ARBA" id="ARBA00040439"/>
    </source>
</evidence>
<accession>A0AAV2T699</accession>
<evidence type="ECO:0000256" key="5">
    <source>
        <dbReference type="ARBA" id="ARBA00022692"/>
    </source>
</evidence>
<evidence type="ECO:0000256" key="10">
    <source>
        <dbReference type="ARBA" id="ARBA00022958"/>
    </source>
</evidence>
<keyword evidence="6" id="KW-0547">Nucleotide-binding</keyword>
<dbReference type="Gene3D" id="3.40.50.300">
    <property type="entry name" value="P-loop containing nucleotide triphosphate hydrolases"/>
    <property type="match status" value="1"/>
</dbReference>
<feature type="transmembrane region" description="Helical" evidence="18">
    <location>
        <begin position="244"/>
        <end position="271"/>
    </location>
</feature>
<evidence type="ECO:0000256" key="12">
    <source>
        <dbReference type="ARBA" id="ARBA00023065"/>
    </source>
</evidence>
<evidence type="ECO:0000256" key="6">
    <source>
        <dbReference type="ARBA" id="ARBA00022741"/>
    </source>
</evidence>
<evidence type="ECO:0000256" key="8">
    <source>
        <dbReference type="ARBA" id="ARBA00022840"/>
    </source>
</evidence>
<evidence type="ECO:0000256" key="18">
    <source>
        <dbReference type="SAM" id="Phobius"/>
    </source>
</evidence>
<dbReference type="CDD" id="cd03249">
    <property type="entry name" value="ABC_MTABC3_MDL1_MDL2"/>
    <property type="match status" value="1"/>
</dbReference>
<dbReference type="GO" id="GO:0005524">
    <property type="term" value="F:ATP binding"/>
    <property type="evidence" value="ECO:0007669"/>
    <property type="project" value="UniProtKB-KW"/>
</dbReference>
<dbReference type="FunFam" id="3.40.50.300:FF:000403">
    <property type="entry name" value="ATP-binding cassette sub-family B member 8, mitochondrial"/>
    <property type="match status" value="1"/>
</dbReference>
<keyword evidence="10" id="KW-0630">Potassium</keyword>
<evidence type="ECO:0000256" key="7">
    <source>
        <dbReference type="ARBA" id="ARBA00022792"/>
    </source>
</evidence>
<evidence type="ECO:0000313" key="22">
    <source>
        <dbReference type="Proteomes" id="UP001497525"/>
    </source>
</evidence>
<dbReference type="CDD" id="cd18574">
    <property type="entry name" value="ABC_6TM_ABCB8_like"/>
    <property type="match status" value="1"/>
</dbReference>
<dbReference type="PANTHER" id="PTHR43394">
    <property type="entry name" value="ATP-DEPENDENT PERMEASE MDL1, MITOCHONDRIAL"/>
    <property type="match status" value="1"/>
</dbReference>
<dbReference type="PANTHER" id="PTHR43394:SF17">
    <property type="entry name" value="MITOCHONDRIAL POTASSIUM CHANNEL ATP-BINDING SUBUNIT"/>
    <property type="match status" value="1"/>
</dbReference>
<dbReference type="GO" id="GO:0006813">
    <property type="term" value="P:potassium ion transport"/>
    <property type="evidence" value="ECO:0007669"/>
    <property type="project" value="UniProtKB-KW"/>
</dbReference>
<evidence type="ECO:0000256" key="11">
    <source>
        <dbReference type="ARBA" id="ARBA00022989"/>
    </source>
</evidence>
<dbReference type="EMBL" id="CAXLJL010000076">
    <property type="protein sequence ID" value="CAL5130843.1"/>
    <property type="molecule type" value="Genomic_DNA"/>
</dbReference>
<evidence type="ECO:0000259" key="20">
    <source>
        <dbReference type="PROSITE" id="PS50929"/>
    </source>
</evidence>
<evidence type="ECO:0000256" key="13">
    <source>
        <dbReference type="ARBA" id="ARBA00023128"/>
    </source>
</evidence>
<keyword evidence="12" id="KW-0406">Ion transport</keyword>
<comment type="subcellular location">
    <subcellularLocation>
        <location evidence="1">Mitochondrion inner membrane</location>
        <topology evidence="1">Multi-pass membrane protein</topology>
    </subcellularLocation>
</comment>
<dbReference type="InterPro" id="IPR036640">
    <property type="entry name" value="ABC1_TM_sf"/>
</dbReference>
<comment type="similarity">
    <text evidence="2">Belongs to the ABC transporter superfamily. ABCB family. Multidrug resistance exporter (TC 3.A.1.201) subfamily.</text>
</comment>
<keyword evidence="13" id="KW-0496">Mitochondrion</keyword>
<dbReference type="Gene3D" id="1.20.1560.10">
    <property type="entry name" value="ABC transporter type 1, transmembrane domain"/>
    <property type="match status" value="1"/>
</dbReference>
<evidence type="ECO:0000256" key="3">
    <source>
        <dbReference type="ARBA" id="ARBA00022448"/>
    </source>
</evidence>
<dbReference type="InterPro" id="IPR003439">
    <property type="entry name" value="ABC_transporter-like_ATP-bd"/>
</dbReference>